<name>A0A437REE4_9BURK</name>
<dbReference type="EMBL" id="SACR01000004">
    <property type="protein sequence ID" value="RVU45119.1"/>
    <property type="molecule type" value="Genomic_DNA"/>
</dbReference>
<sequence>MTRLRTFHHRPDAAPAAAGLVLLALAVLLAAWAAPRWRAEAEAARARHRAAQAQAVDEAVREAVRQHERQQAAKAETLPHWPWPDAAASPRRAAALDLLARRQGLQLLQVRQQLDAAQHWQVSMVGSGAYGDIRRFVERALAADPALALDRLRLQRDDADTPVLRFELQWSLLHHPAPRSAGATEAAPGPAKAPPP</sequence>
<evidence type="ECO:0000313" key="2">
    <source>
        <dbReference type="EMBL" id="RVU45119.1"/>
    </source>
</evidence>
<reference evidence="2 3" key="1">
    <citation type="submission" date="2019-01" db="EMBL/GenBank/DDBJ databases">
        <authorList>
            <person name="Chen W.-M."/>
        </authorList>
    </citation>
    <scope>NUCLEOTIDE SEQUENCE [LARGE SCALE GENOMIC DNA]</scope>
    <source>
        <strain evidence="2 3">KYPY4</strain>
    </source>
</reference>
<feature type="region of interest" description="Disordered" evidence="1">
    <location>
        <begin position="177"/>
        <end position="196"/>
    </location>
</feature>
<keyword evidence="3" id="KW-1185">Reference proteome</keyword>
<organism evidence="2 3">
    <name type="scientific">Rubrivivax rivuli</name>
    <dbReference type="NCBI Taxonomy" id="1862385"/>
    <lineage>
        <taxon>Bacteria</taxon>
        <taxon>Pseudomonadati</taxon>
        <taxon>Pseudomonadota</taxon>
        <taxon>Betaproteobacteria</taxon>
        <taxon>Burkholderiales</taxon>
        <taxon>Sphaerotilaceae</taxon>
        <taxon>Rubrivivax</taxon>
    </lineage>
</organism>
<gene>
    <name evidence="2" type="ORF">EOE66_13255</name>
</gene>
<proteinExistence type="predicted"/>
<evidence type="ECO:0000313" key="3">
    <source>
        <dbReference type="Proteomes" id="UP000285575"/>
    </source>
</evidence>
<dbReference type="AlphaFoldDB" id="A0A437REE4"/>
<dbReference type="Proteomes" id="UP000285575">
    <property type="component" value="Unassembled WGS sequence"/>
</dbReference>
<comment type="caution">
    <text evidence="2">The sequence shown here is derived from an EMBL/GenBank/DDBJ whole genome shotgun (WGS) entry which is preliminary data.</text>
</comment>
<protein>
    <submittedName>
        <fullName evidence="2">Uncharacterized protein</fullName>
    </submittedName>
</protein>
<dbReference type="RefSeq" id="WP_128229195.1">
    <property type="nucleotide sequence ID" value="NZ_SACR01000004.1"/>
</dbReference>
<accession>A0A437REE4</accession>
<feature type="compositionally biased region" description="Low complexity" evidence="1">
    <location>
        <begin position="181"/>
        <end position="190"/>
    </location>
</feature>
<evidence type="ECO:0000256" key="1">
    <source>
        <dbReference type="SAM" id="MobiDB-lite"/>
    </source>
</evidence>